<dbReference type="EMBL" id="SLVJ01000031">
    <property type="protein sequence ID" value="TCM60693.1"/>
    <property type="molecule type" value="Genomic_DNA"/>
</dbReference>
<evidence type="ECO:0000313" key="1">
    <source>
        <dbReference type="EMBL" id="TCM60693.1"/>
    </source>
</evidence>
<keyword evidence="2" id="KW-1185">Reference proteome</keyword>
<evidence type="ECO:0000313" key="2">
    <source>
        <dbReference type="Proteomes" id="UP000294963"/>
    </source>
</evidence>
<dbReference type="OrthoDB" id="7594887at2"/>
<dbReference type="InterPro" id="IPR025355">
    <property type="entry name" value="DUF4259"/>
</dbReference>
<gene>
    <name evidence="1" type="ORF">EC844_13132</name>
</gene>
<proteinExistence type="predicted"/>
<dbReference type="Proteomes" id="UP000294963">
    <property type="component" value="Unassembled WGS sequence"/>
</dbReference>
<comment type="caution">
    <text evidence="1">The sequence shown here is derived from an EMBL/GenBank/DDBJ whole genome shotgun (WGS) entry which is preliminary data.</text>
</comment>
<reference evidence="1 2" key="1">
    <citation type="submission" date="2019-03" db="EMBL/GenBank/DDBJ databases">
        <title>Genomic analyses of the natural microbiome of Caenorhabditis elegans.</title>
        <authorList>
            <person name="Samuel B."/>
        </authorList>
    </citation>
    <scope>NUCLEOTIDE SEQUENCE [LARGE SCALE GENOMIC DNA]</scope>
    <source>
        <strain evidence="1 2">JUb89</strain>
    </source>
</reference>
<dbReference type="AlphaFoldDB" id="A0A4R1XMA2"/>
<sequence length="137" mass="15263">MGAWSHEPFGNDTACDWAYELEESQDFAVIEAAFDELLQADDEYVDADIGSIAHAAAEVLAKALGQGTQTDAYTEKVDQWLARINQQVPPALVQKAIKALNLLRAEESELNELWGETDEHDLWIENIEALKDVFNGK</sequence>
<name>A0A4R1XMA2_ACICA</name>
<dbReference type="Pfam" id="PF14078">
    <property type="entry name" value="DUF4259"/>
    <property type="match status" value="1"/>
</dbReference>
<organism evidence="1 2">
    <name type="scientific">Acinetobacter calcoaceticus</name>
    <dbReference type="NCBI Taxonomy" id="471"/>
    <lineage>
        <taxon>Bacteria</taxon>
        <taxon>Pseudomonadati</taxon>
        <taxon>Pseudomonadota</taxon>
        <taxon>Gammaproteobacteria</taxon>
        <taxon>Moraxellales</taxon>
        <taxon>Moraxellaceae</taxon>
        <taxon>Acinetobacter</taxon>
        <taxon>Acinetobacter calcoaceticus/baumannii complex</taxon>
    </lineage>
</organism>
<protein>
    <submittedName>
        <fullName evidence="1">Uncharacterized protein DUF4259</fullName>
    </submittedName>
</protein>
<accession>A0A4R1XMA2</accession>